<name>A0AAV9JI64_9PEZI</name>
<proteinExistence type="predicted"/>
<dbReference type="EMBL" id="JAVFHQ010000023">
    <property type="protein sequence ID" value="KAK4544720.1"/>
    <property type="molecule type" value="Genomic_DNA"/>
</dbReference>
<dbReference type="AlphaFoldDB" id="A0AAV9JI64"/>
<accession>A0AAV9JI64</accession>
<comment type="caution">
    <text evidence="2">The sequence shown here is derived from an EMBL/GenBank/DDBJ whole genome shotgun (WGS) entry which is preliminary data.</text>
</comment>
<gene>
    <name evidence="2" type="ORF">LTR36_003969</name>
</gene>
<sequence length="729" mass="80146">MKRTALFFVLTAGTAALEAAQTHDSLVPLVFQPLPLGSITPTGWLMDQLQLMANGLAGHEHDFYTYVANSSWLGQDTEYSGLNEGFPYWFNGLVPLAYALDDARLKQQVHSSARIVLSQQASDGWLGPETGTARNFWARYPLCLGLVQLAEANSTWTVPIVSSLHRFTAVMHSMLAANYTGYIYHEGDIMSVGDDQWGQVRSQDMMITLQWLHEHHPGNQSQMLLENMQYLHEQGLNWEDWYNEAAYFGQGMDKDLNTVNVTLTTDNYPFEHGVNVGQGLKAVAVVRRFTHNDSLIQTAMDGVNWTMTYHGASSGTIIADERLVGLAPYSGAELCTSVETIYSLSYLYQALGINYYADRAELSAFNSLPAMLTPDWWGRQYMEQENQPYAQDLPETPFYNTNSWGQTFGLEPNYPCCTVNHPQGWPKFLSNSFVRVCENGLAHALLSPGTARTTLSGGKVTVRCTTAYPFLDSLSYMVTATAPLDFYVRVPLWAGSDSTIAVKFNASTALSPDAETGLHKLSLPKGTSNISYTLTSAIRTEARENDTVAVYKGALLYALEVTHTNTSTLPKAWSDPSTFYDEGYAPPESRDWEYHNTAAWNYAIDPSTLVYHGPHRASSHYALANPIFAPGAPPGYITARACKIDWPLYLGSIPGYPPTGDAKKCLGGVKEVKLVPYGSAKTHMAELPVIDLGNHGERTSNAVAAPKPLSLDIMLVSTVPPATAIAIAS</sequence>
<feature type="signal peptide" evidence="1">
    <location>
        <begin position="1"/>
        <end position="19"/>
    </location>
</feature>
<dbReference type="Proteomes" id="UP001324427">
    <property type="component" value="Unassembled WGS sequence"/>
</dbReference>
<feature type="chain" id="PRO_5043575155" evidence="1">
    <location>
        <begin position="20"/>
        <end position="729"/>
    </location>
</feature>
<evidence type="ECO:0000313" key="3">
    <source>
        <dbReference type="Proteomes" id="UP001324427"/>
    </source>
</evidence>
<reference evidence="2 3" key="1">
    <citation type="submission" date="2021-11" db="EMBL/GenBank/DDBJ databases">
        <title>Black yeast isolated from Biological Soil Crust.</title>
        <authorList>
            <person name="Kurbessoian T."/>
        </authorList>
    </citation>
    <scope>NUCLEOTIDE SEQUENCE [LARGE SCALE GENOMIC DNA]</scope>
    <source>
        <strain evidence="2 3">CCFEE 5522</strain>
    </source>
</reference>
<organism evidence="2 3">
    <name type="scientific">Oleoguttula mirabilis</name>
    <dbReference type="NCBI Taxonomy" id="1507867"/>
    <lineage>
        <taxon>Eukaryota</taxon>
        <taxon>Fungi</taxon>
        <taxon>Dikarya</taxon>
        <taxon>Ascomycota</taxon>
        <taxon>Pezizomycotina</taxon>
        <taxon>Dothideomycetes</taxon>
        <taxon>Dothideomycetidae</taxon>
        <taxon>Mycosphaerellales</taxon>
        <taxon>Teratosphaeriaceae</taxon>
        <taxon>Oleoguttula</taxon>
    </lineage>
</organism>
<protein>
    <submittedName>
        <fullName evidence="2">Uncharacterized protein</fullName>
    </submittedName>
</protein>
<keyword evidence="3" id="KW-1185">Reference proteome</keyword>
<keyword evidence="1" id="KW-0732">Signal</keyword>
<evidence type="ECO:0000256" key="1">
    <source>
        <dbReference type="SAM" id="SignalP"/>
    </source>
</evidence>
<evidence type="ECO:0000313" key="2">
    <source>
        <dbReference type="EMBL" id="KAK4544720.1"/>
    </source>
</evidence>